<feature type="region of interest" description="Disordered" evidence="1">
    <location>
        <begin position="34"/>
        <end position="112"/>
    </location>
</feature>
<accession>A0A8J8T1B0</accession>
<feature type="compositionally biased region" description="Basic and acidic residues" evidence="1">
    <location>
        <begin position="34"/>
        <end position="49"/>
    </location>
</feature>
<name>A0A8J8T1B0_HALGN</name>
<sequence>MMKAGDSFDKHKFQQQLKHLTKGQSRQNTCLDELLSRLDSSRPSKDESLTAKTFYTTAQQDSPLKKRRKTPVIVKRASTQIPMSNSHHAPPPQQASETSTTSNNNGFSQTSHLCKIDPDLTVSIFEQLSSQSPKNRKTISQDLNPLSRNSMIRVRNTTKTTKRRLTILPRLSKADKYCIPQIYIPNVKMIEESRRGSVTEQNIHIDNQQPSERRTDTISSTLEISHNTSQRLKFPQQDLSHNNILDPNQESTFLKKLIGKKNKLAQPISHSEPDYGEIPEGVLPVPKAMLFRNRYLQKLQGVSRATTAAIEDPNRTHRRQHNMAHLNQTREKLQISPDQKQIISQLITYRKDIQELSSQKSIHNRESFGCLEPSQEQERYLNLQTLEFVKCREDGRSLFDQRTELQKSIAQSTPCFSHPK</sequence>
<feature type="compositionally biased region" description="Polar residues" evidence="1">
    <location>
        <begin position="50"/>
        <end position="62"/>
    </location>
</feature>
<gene>
    <name evidence="2" type="ORF">FGO68_gene2400</name>
</gene>
<dbReference type="AlphaFoldDB" id="A0A8J8T1B0"/>
<feature type="compositionally biased region" description="Polar residues" evidence="1">
    <location>
        <begin position="77"/>
        <end position="87"/>
    </location>
</feature>
<keyword evidence="3" id="KW-1185">Reference proteome</keyword>
<evidence type="ECO:0000313" key="3">
    <source>
        <dbReference type="Proteomes" id="UP000785679"/>
    </source>
</evidence>
<feature type="compositionally biased region" description="Polar residues" evidence="1">
    <location>
        <begin position="94"/>
        <end position="112"/>
    </location>
</feature>
<evidence type="ECO:0000256" key="1">
    <source>
        <dbReference type="SAM" id="MobiDB-lite"/>
    </source>
</evidence>
<protein>
    <submittedName>
        <fullName evidence="2">Uncharacterized protein</fullName>
    </submittedName>
</protein>
<organism evidence="2 3">
    <name type="scientific">Halteria grandinella</name>
    <dbReference type="NCBI Taxonomy" id="5974"/>
    <lineage>
        <taxon>Eukaryota</taxon>
        <taxon>Sar</taxon>
        <taxon>Alveolata</taxon>
        <taxon>Ciliophora</taxon>
        <taxon>Intramacronucleata</taxon>
        <taxon>Spirotrichea</taxon>
        <taxon>Stichotrichia</taxon>
        <taxon>Sporadotrichida</taxon>
        <taxon>Halteriidae</taxon>
        <taxon>Halteria</taxon>
    </lineage>
</organism>
<dbReference type="EMBL" id="RRYP01010156">
    <property type="protein sequence ID" value="TNV78572.1"/>
    <property type="molecule type" value="Genomic_DNA"/>
</dbReference>
<comment type="caution">
    <text evidence="2">The sequence shown here is derived from an EMBL/GenBank/DDBJ whole genome shotgun (WGS) entry which is preliminary data.</text>
</comment>
<dbReference type="Proteomes" id="UP000785679">
    <property type="component" value="Unassembled WGS sequence"/>
</dbReference>
<reference evidence="2" key="1">
    <citation type="submission" date="2019-06" db="EMBL/GenBank/DDBJ databases">
        <authorList>
            <person name="Zheng W."/>
        </authorList>
    </citation>
    <scope>NUCLEOTIDE SEQUENCE</scope>
    <source>
        <strain evidence="2">QDHG01</strain>
    </source>
</reference>
<evidence type="ECO:0000313" key="2">
    <source>
        <dbReference type="EMBL" id="TNV78572.1"/>
    </source>
</evidence>
<proteinExistence type="predicted"/>